<dbReference type="Proteomes" id="UP000239504">
    <property type="component" value="Unassembled WGS sequence"/>
</dbReference>
<protein>
    <recommendedName>
        <fullName evidence="1">3-hydroxyacyl-CoA dehydrogenase C-terminal domain-containing protein</fullName>
    </recommendedName>
</protein>
<dbReference type="Gene3D" id="1.10.1040.10">
    <property type="entry name" value="N-(1-d-carboxylethyl)-l-norvaline Dehydrogenase, domain 2"/>
    <property type="match status" value="1"/>
</dbReference>
<evidence type="ECO:0000313" key="3">
    <source>
        <dbReference type="Proteomes" id="UP000239504"/>
    </source>
</evidence>
<gene>
    <name evidence="2" type="ORF">CW354_18855</name>
</gene>
<feature type="domain" description="3-hydroxyacyl-CoA dehydrogenase C-terminal" evidence="1">
    <location>
        <begin position="4"/>
        <end position="49"/>
    </location>
</feature>
<dbReference type="Pfam" id="PF00725">
    <property type="entry name" value="3HCDH"/>
    <property type="match status" value="1"/>
</dbReference>
<dbReference type="InterPro" id="IPR006108">
    <property type="entry name" value="3HC_DH_C"/>
</dbReference>
<keyword evidence="3" id="KW-1185">Reference proteome</keyword>
<dbReference type="RefSeq" id="WP_104831604.1">
    <property type="nucleotide sequence ID" value="NZ_PJCH01000015.1"/>
</dbReference>
<dbReference type="GO" id="GO:0016616">
    <property type="term" value="F:oxidoreductase activity, acting on the CH-OH group of donors, NAD or NADP as acceptor"/>
    <property type="evidence" value="ECO:0007669"/>
    <property type="project" value="InterPro"/>
</dbReference>
<evidence type="ECO:0000259" key="1">
    <source>
        <dbReference type="Pfam" id="PF00725"/>
    </source>
</evidence>
<dbReference type="InterPro" id="IPR013328">
    <property type="entry name" value="6PGD_dom2"/>
</dbReference>
<evidence type="ECO:0000313" key="2">
    <source>
        <dbReference type="EMBL" id="PQA86392.1"/>
    </source>
</evidence>
<reference evidence="2 3" key="1">
    <citation type="submission" date="2017-12" db="EMBL/GenBank/DDBJ databases">
        <authorList>
            <person name="Hurst M.R.H."/>
        </authorList>
    </citation>
    <scope>NUCLEOTIDE SEQUENCE [LARGE SCALE GENOMIC DNA]</scope>
    <source>
        <strain evidence="2 3">SY-3-19</strain>
    </source>
</reference>
<dbReference type="GO" id="GO:0006631">
    <property type="term" value="P:fatty acid metabolic process"/>
    <property type="evidence" value="ECO:0007669"/>
    <property type="project" value="InterPro"/>
</dbReference>
<dbReference type="AlphaFoldDB" id="A0A2S7K1L3"/>
<name>A0A2S7K1L3_9PROT</name>
<accession>A0A2S7K1L3</accession>
<dbReference type="EMBL" id="PJCH01000015">
    <property type="protein sequence ID" value="PQA86392.1"/>
    <property type="molecule type" value="Genomic_DNA"/>
</dbReference>
<comment type="caution">
    <text evidence="2">The sequence shown here is derived from an EMBL/GenBank/DDBJ whole genome shotgun (WGS) entry which is preliminary data.</text>
</comment>
<proteinExistence type="predicted"/>
<dbReference type="OrthoDB" id="9771883at2"/>
<organism evidence="2 3">
    <name type="scientific">Hyphococcus luteus</name>
    <dbReference type="NCBI Taxonomy" id="2058213"/>
    <lineage>
        <taxon>Bacteria</taxon>
        <taxon>Pseudomonadati</taxon>
        <taxon>Pseudomonadota</taxon>
        <taxon>Alphaproteobacteria</taxon>
        <taxon>Parvularculales</taxon>
        <taxon>Parvularculaceae</taxon>
        <taxon>Hyphococcus</taxon>
    </lineage>
</organism>
<dbReference type="InterPro" id="IPR008927">
    <property type="entry name" value="6-PGluconate_DH-like_C_sf"/>
</dbReference>
<sequence>MEAFSETMRDGVADAESIDKAMINGVNYPFGPMTWACAARHATGEMVVNAALTCRIR</sequence>
<dbReference type="SUPFAM" id="SSF48179">
    <property type="entry name" value="6-phosphogluconate dehydrogenase C-terminal domain-like"/>
    <property type="match status" value="1"/>
</dbReference>